<keyword evidence="11" id="KW-1185">Reference proteome</keyword>
<reference evidence="10 11" key="1">
    <citation type="journal article" date="2024" name="Nat. Commun.">
        <title>Phylogenomics reveals the evolutionary origins of lichenization in chlorophyte algae.</title>
        <authorList>
            <person name="Puginier C."/>
            <person name="Libourel C."/>
            <person name="Otte J."/>
            <person name="Skaloud P."/>
            <person name="Haon M."/>
            <person name="Grisel S."/>
            <person name="Petersen M."/>
            <person name="Berrin J.G."/>
            <person name="Delaux P.M."/>
            <person name="Dal Grande F."/>
            <person name="Keller J."/>
        </authorList>
    </citation>
    <scope>NUCLEOTIDE SEQUENCE [LARGE SCALE GENOMIC DNA]</scope>
    <source>
        <strain evidence="10 11">SAG 2145</strain>
    </source>
</reference>
<accession>A0AAW1R3H5</accession>
<dbReference type="PANTHER" id="PTHR24016">
    <property type="entry name" value="CONSERVED OLIGOMERIC GOLGI COMPLEX SUBUNIT 4"/>
    <property type="match status" value="1"/>
</dbReference>
<evidence type="ECO:0000256" key="2">
    <source>
        <dbReference type="ARBA" id="ARBA00009215"/>
    </source>
</evidence>
<dbReference type="Pfam" id="PF08318">
    <property type="entry name" value="COG4_m"/>
    <property type="match status" value="1"/>
</dbReference>
<comment type="similarity">
    <text evidence="2">Belongs to the COG4 family.</text>
</comment>
<gene>
    <name evidence="10" type="ORF">WJX74_001770</name>
</gene>
<dbReference type="GO" id="GO:0015031">
    <property type="term" value="P:protein transport"/>
    <property type="evidence" value="ECO:0007669"/>
    <property type="project" value="UniProtKB-KW"/>
</dbReference>
<keyword evidence="5" id="KW-0653">Protein transport</keyword>
<evidence type="ECO:0000256" key="1">
    <source>
        <dbReference type="ARBA" id="ARBA00004395"/>
    </source>
</evidence>
<dbReference type="Pfam" id="PF20662">
    <property type="entry name" value="COG4_C"/>
    <property type="match status" value="1"/>
</dbReference>
<dbReference type="AlphaFoldDB" id="A0AAW1R3H5"/>
<comment type="caution">
    <text evidence="10">The sequence shown here is derived from an EMBL/GenBank/DDBJ whole genome shotgun (WGS) entry which is preliminary data.</text>
</comment>
<name>A0AAW1R3H5_9CHLO</name>
<dbReference type="PANTHER" id="PTHR24016:SF0">
    <property type="entry name" value="CONSERVED OLIGOMERIC GOLGI COMPLEX SUBUNIT 4"/>
    <property type="match status" value="1"/>
</dbReference>
<evidence type="ECO:0000256" key="7">
    <source>
        <dbReference type="ARBA" id="ARBA00023136"/>
    </source>
</evidence>
<evidence type="ECO:0000259" key="9">
    <source>
        <dbReference type="SMART" id="SM00762"/>
    </source>
</evidence>
<dbReference type="GO" id="GO:0000139">
    <property type="term" value="C:Golgi membrane"/>
    <property type="evidence" value="ECO:0007669"/>
    <property type="project" value="UniProtKB-SubCell"/>
</dbReference>
<evidence type="ECO:0000313" key="11">
    <source>
        <dbReference type="Proteomes" id="UP001438707"/>
    </source>
</evidence>
<evidence type="ECO:0000256" key="3">
    <source>
        <dbReference type="ARBA" id="ARBA00020975"/>
    </source>
</evidence>
<dbReference type="InterPro" id="IPR048682">
    <property type="entry name" value="COG4"/>
</dbReference>
<dbReference type="InterPro" id="IPR048684">
    <property type="entry name" value="COG4_C"/>
</dbReference>
<dbReference type="Gene3D" id="1.20.58.1970">
    <property type="match status" value="1"/>
</dbReference>
<proteinExistence type="inferred from homology"/>
<feature type="domain" description="COG4 transport protein middle alpha-helical bundle" evidence="9">
    <location>
        <begin position="172"/>
        <end position="478"/>
    </location>
</feature>
<sequence>MAILDATVVSFSPLELERLTSLGDINKLLQETVSKERSIELELEGLLSKRSTLERSLSHLQASTRETIEVIKADAGQLAQGVHSTSELSERVSQKIRQLDTAQSRVHSALGRIGVIVDRSNAVDGVRSALEAEDFEKAANCLKAYFDLEEQQPSSDKDVLESQQAEDQRRMLLDAKKQLQEVIEKRLADAASQDDHATVLRYVHLYAPLQLKEAGVRWLASYFRSAITKRAVDRYDQLVETTGQEPDFVGVLVALFGDISAALDRHRDFLTEHFGPDACSHVALALHEECDEHGERLLDRYIKFRRLAQLVRDIASIGSLRQAGGNLAAEASLAVDPRQVEAYLEEMLLLCSRSEEYNLWMLQSLAAFDVSQALAASSEQEKAFRSGPFNVLLRQLIAYYINLEEFYLEQNVAKAISIDEFTGDALTTSLVDDVFFILQKVGRRSLATASVQCICAVLTQLNSLLASDLRLVLDTRWKAASTKLPSAAPTDTGPDAHLGMSTPAVAEQAAAFNNADISSGYVAKLRKQLEDACADIFSSTDDRERIKSVLSDLSKTAADFKQIVTRAAESFVIGLMPRVRPVLDEVAGVSYELSEAQYAANEREDTWSQRLLGSLVRFATWLQPLTTGQVFDTILGFVIDRVLERLEAAIQLKHFSQLGGLQLDRDVRLMLSTLSDLTQKPLRDKFSRLAQTAILLSLETLSEVGDVWGEGGGAITWRLTEAQARAVLAQRIDFSPQQVAALNF</sequence>
<dbReference type="Gene3D" id="1.10.287.1060">
    <property type="entry name" value="ESAT-6-like"/>
    <property type="match status" value="1"/>
</dbReference>
<keyword evidence="6" id="KW-0333">Golgi apparatus</keyword>
<keyword evidence="7" id="KW-0472">Membrane</keyword>
<keyword evidence="4" id="KW-0813">Transport</keyword>
<dbReference type="InterPro" id="IPR013167">
    <property type="entry name" value="COG4_M"/>
</dbReference>
<protein>
    <recommendedName>
        <fullName evidence="3">Conserved oligomeric Golgi complex subunit 4</fullName>
    </recommendedName>
    <alternativeName>
        <fullName evidence="8">Component of oligomeric Golgi complex 4</fullName>
    </alternativeName>
</protein>
<evidence type="ECO:0000256" key="8">
    <source>
        <dbReference type="ARBA" id="ARBA00031340"/>
    </source>
</evidence>
<evidence type="ECO:0000256" key="6">
    <source>
        <dbReference type="ARBA" id="ARBA00023034"/>
    </source>
</evidence>
<evidence type="ECO:0000256" key="5">
    <source>
        <dbReference type="ARBA" id="ARBA00022927"/>
    </source>
</evidence>
<dbReference type="Proteomes" id="UP001438707">
    <property type="component" value="Unassembled WGS sequence"/>
</dbReference>
<evidence type="ECO:0000313" key="10">
    <source>
        <dbReference type="EMBL" id="KAK9828174.1"/>
    </source>
</evidence>
<dbReference type="Pfam" id="PF20663">
    <property type="entry name" value="COG4_N"/>
    <property type="match status" value="1"/>
</dbReference>
<comment type="subcellular location">
    <subcellularLocation>
        <location evidence="1">Golgi apparatus membrane</location>
        <topology evidence="1">Peripheral membrane protein</topology>
    </subcellularLocation>
</comment>
<organism evidence="10 11">
    <name type="scientific">Apatococcus lobatus</name>
    <dbReference type="NCBI Taxonomy" id="904363"/>
    <lineage>
        <taxon>Eukaryota</taxon>
        <taxon>Viridiplantae</taxon>
        <taxon>Chlorophyta</taxon>
        <taxon>core chlorophytes</taxon>
        <taxon>Trebouxiophyceae</taxon>
        <taxon>Chlorellales</taxon>
        <taxon>Chlorellaceae</taxon>
        <taxon>Apatococcus</taxon>
    </lineage>
</organism>
<dbReference type="EMBL" id="JALJOS010000016">
    <property type="protein sequence ID" value="KAK9828174.1"/>
    <property type="molecule type" value="Genomic_DNA"/>
</dbReference>
<dbReference type="SMART" id="SM00762">
    <property type="entry name" value="Cog4"/>
    <property type="match status" value="1"/>
</dbReference>
<evidence type="ECO:0000256" key="4">
    <source>
        <dbReference type="ARBA" id="ARBA00022448"/>
    </source>
</evidence>
<dbReference type="InterPro" id="IPR048680">
    <property type="entry name" value="COG4_N"/>
</dbReference>